<accession>A0A699Z3C1</accession>
<evidence type="ECO:0000313" key="1">
    <source>
        <dbReference type="EMBL" id="GFH13474.1"/>
    </source>
</evidence>
<dbReference type="EMBL" id="BLLF01000617">
    <property type="protein sequence ID" value="GFH13474.1"/>
    <property type="molecule type" value="Genomic_DNA"/>
</dbReference>
<organism evidence="1 2">
    <name type="scientific">Haematococcus lacustris</name>
    <name type="common">Green alga</name>
    <name type="synonym">Haematococcus pluvialis</name>
    <dbReference type="NCBI Taxonomy" id="44745"/>
    <lineage>
        <taxon>Eukaryota</taxon>
        <taxon>Viridiplantae</taxon>
        <taxon>Chlorophyta</taxon>
        <taxon>core chlorophytes</taxon>
        <taxon>Chlorophyceae</taxon>
        <taxon>CS clade</taxon>
        <taxon>Chlamydomonadales</taxon>
        <taxon>Haematococcaceae</taxon>
        <taxon>Haematococcus</taxon>
    </lineage>
</organism>
<proteinExistence type="predicted"/>
<evidence type="ECO:0000313" key="2">
    <source>
        <dbReference type="Proteomes" id="UP000485058"/>
    </source>
</evidence>
<comment type="caution">
    <text evidence="1">The sequence shown here is derived from an EMBL/GenBank/DDBJ whole genome shotgun (WGS) entry which is preliminary data.</text>
</comment>
<feature type="non-terminal residue" evidence="1">
    <location>
        <position position="116"/>
    </location>
</feature>
<reference evidence="1 2" key="1">
    <citation type="submission" date="2020-02" db="EMBL/GenBank/DDBJ databases">
        <title>Draft genome sequence of Haematococcus lacustris strain NIES-144.</title>
        <authorList>
            <person name="Morimoto D."/>
            <person name="Nakagawa S."/>
            <person name="Yoshida T."/>
            <person name="Sawayama S."/>
        </authorList>
    </citation>
    <scope>NUCLEOTIDE SEQUENCE [LARGE SCALE GENOMIC DNA]</scope>
    <source>
        <strain evidence="1 2">NIES-144</strain>
    </source>
</reference>
<feature type="non-terminal residue" evidence="1">
    <location>
        <position position="1"/>
    </location>
</feature>
<dbReference type="AlphaFoldDB" id="A0A699Z3C1"/>
<name>A0A699Z3C1_HAELA</name>
<gene>
    <name evidence="1" type="ORF">HaLaN_09367</name>
</gene>
<protein>
    <submittedName>
        <fullName evidence="1">Uncharacterized protein</fullName>
    </submittedName>
</protein>
<sequence>MAENLASSLRQAIRAPAEEVVLRVPRWVDPTGPLAAYSHQASLCRLLHQGAAGGAFAGERFITGLALTHGAYGIVTAAHLLCLAPLQPNSWHQIEVVLALPLDCLLFASSTGTDLQ</sequence>
<dbReference type="Proteomes" id="UP000485058">
    <property type="component" value="Unassembled WGS sequence"/>
</dbReference>
<keyword evidence="2" id="KW-1185">Reference proteome</keyword>